<evidence type="ECO:0000256" key="3">
    <source>
        <dbReference type="ARBA" id="ARBA00022692"/>
    </source>
</evidence>
<dbReference type="InterPro" id="IPR011701">
    <property type="entry name" value="MFS"/>
</dbReference>
<dbReference type="FunFam" id="1.20.1250.20:FF:000068">
    <property type="entry name" value="MFS general substrate transporter"/>
    <property type="match status" value="1"/>
</dbReference>
<protein>
    <submittedName>
        <fullName evidence="9">Related to allantoate permease</fullName>
    </submittedName>
</protein>
<dbReference type="PANTHER" id="PTHR43791">
    <property type="entry name" value="PERMEASE-RELATED"/>
    <property type="match status" value="1"/>
</dbReference>
<dbReference type="Pfam" id="PF07690">
    <property type="entry name" value="MFS_1"/>
    <property type="match status" value="1"/>
</dbReference>
<keyword evidence="4 7" id="KW-1133">Transmembrane helix</keyword>
<gene>
    <name evidence="9" type="ORF">RCC_05428</name>
</gene>
<feature type="transmembrane region" description="Helical" evidence="7">
    <location>
        <begin position="52"/>
        <end position="69"/>
    </location>
</feature>
<dbReference type="GeneID" id="35600590"/>
<feature type="region of interest" description="Disordered" evidence="6">
    <location>
        <begin position="1"/>
        <end position="34"/>
    </location>
</feature>
<feature type="transmembrane region" description="Helical" evidence="7">
    <location>
        <begin position="442"/>
        <end position="464"/>
    </location>
</feature>
<keyword evidence="2" id="KW-0813">Transport</keyword>
<evidence type="ECO:0000259" key="8">
    <source>
        <dbReference type="PROSITE" id="PS50850"/>
    </source>
</evidence>
<dbReference type="Proteomes" id="UP000225277">
    <property type="component" value="Unassembled WGS sequence"/>
</dbReference>
<feature type="transmembrane region" description="Helical" evidence="7">
    <location>
        <begin position="326"/>
        <end position="343"/>
    </location>
</feature>
<feature type="transmembrane region" description="Helical" evidence="7">
    <location>
        <begin position="215"/>
        <end position="237"/>
    </location>
</feature>
<evidence type="ECO:0000256" key="2">
    <source>
        <dbReference type="ARBA" id="ARBA00022448"/>
    </source>
</evidence>
<dbReference type="EMBL" id="FJUY01000007">
    <property type="protein sequence ID" value="CZT19577.1"/>
    <property type="molecule type" value="Genomic_DNA"/>
</dbReference>
<dbReference type="InterPro" id="IPR020846">
    <property type="entry name" value="MFS_dom"/>
</dbReference>
<evidence type="ECO:0000256" key="1">
    <source>
        <dbReference type="ARBA" id="ARBA00004141"/>
    </source>
</evidence>
<feature type="transmembrane region" description="Helical" evidence="7">
    <location>
        <begin position="350"/>
        <end position="369"/>
    </location>
</feature>
<accession>A0A2D3V4F8</accession>
<feature type="transmembrane region" description="Helical" evidence="7">
    <location>
        <begin position="375"/>
        <end position="398"/>
    </location>
</feature>
<feature type="transmembrane region" description="Helical" evidence="7">
    <location>
        <begin position="287"/>
        <end position="314"/>
    </location>
</feature>
<dbReference type="AlphaFoldDB" id="A0A2D3V4F8"/>
<comment type="subcellular location">
    <subcellularLocation>
        <location evidence="1">Membrane</location>
        <topology evidence="1">Multi-pass membrane protein</topology>
    </subcellularLocation>
</comment>
<evidence type="ECO:0000256" key="6">
    <source>
        <dbReference type="SAM" id="MobiDB-lite"/>
    </source>
</evidence>
<dbReference type="FunFam" id="1.20.1250.20:FF:000034">
    <property type="entry name" value="MFS general substrate transporter"/>
    <property type="match status" value="1"/>
</dbReference>
<dbReference type="GO" id="GO:0022857">
    <property type="term" value="F:transmembrane transporter activity"/>
    <property type="evidence" value="ECO:0007669"/>
    <property type="project" value="InterPro"/>
</dbReference>
<dbReference type="RefSeq" id="XP_023626467.1">
    <property type="nucleotide sequence ID" value="XM_023770699.1"/>
</dbReference>
<sequence>MSSLDDEKAAQYSQAEVLSSDSSDTSEPLYDPDVGKSAEERARLDKQIVRKIDLWLIPWLCLLYLLSFLDRTNIGNARLAGLEDDLHFKGFDYNITLIIFFISYAGAEPLTNLILKRLSPRVFFTSIILLWGLMMMCMGFVKNMASLLVVRFLLGLAEAGLFPGVNYYLSCWYKRSELGIRIAIFFSAAALAGAFGGLLAAAIAQMAGMGGLSGWAWIFIIEGLATIFVGCFCWWMVFDWPQTARFLTVEERQRVLCRLANDKQGSAGTEDYHKLHVMAALKDWKTYSYAVISMGFFMPLYSFSLFLPTILAGMGHTGTRAQLLTVPPYAVAAALTVAVGWFADRTQWRGYCNICIPLLGIAGFSMLLATSDPHIQYAGTFLGAMGIYPCVPNSLAWVANNIEGTYKRGVVIGIVVGWGNLNGMVSSSIYNAKQKPRYQTGHGVVLGYLTFCLLGGSLFTHLMLRAENRRRRSGARDGMLAGKSAEQVWAAGDERPDFVYTL</sequence>
<dbReference type="InterPro" id="IPR036259">
    <property type="entry name" value="MFS_trans_sf"/>
</dbReference>
<dbReference type="PROSITE" id="PS50850">
    <property type="entry name" value="MFS"/>
    <property type="match status" value="1"/>
</dbReference>
<name>A0A2D3V4F8_9PEZI</name>
<reference evidence="9 10" key="1">
    <citation type="submission" date="2016-03" db="EMBL/GenBank/DDBJ databases">
        <authorList>
            <person name="Ploux O."/>
        </authorList>
    </citation>
    <scope>NUCLEOTIDE SEQUENCE [LARGE SCALE GENOMIC DNA]</scope>
    <source>
        <strain evidence="9 10">URUG2</strain>
    </source>
</reference>
<dbReference type="OrthoDB" id="2962993at2759"/>
<keyword evidence="3 7" id="KW-0812">Transmembrane</keyword>
<feature type="transmembrane region" description="Helical" evidence="7">
    <location>
        <begin position="147"/>
        <end position="170"/>
    </location>
</feature>
<evidence type="ECO:0000256" key="5">
    <source>
        <dbReference type="ARBA" id="ARBA00023136"/>
    </source>
</evidence>
<feature type="transmembrane region" description="Helical" evidence="7">
    <location>
        <begin position="182"/>
        <end position="203"/>
    </location>
</feature>
<evidence type="ECO:0000313" key="10">
    <source>
        <dbReference type="Proteomes" id="UP000225277"/>
    </source>
</evidence>
<feature type="transmembrane region" description="Helical" evidence="7">
    <location>
        <begin position="410"/>
        <end position="430"/>
    </location>
</feature>
<evidence type="ECO:0000313" key="9">
    <source>
        <dbReference type="EMBL" id="CZT19577.1"/>
    </source>
</evidence>
<organism evidence="9 10">
    <name type="scientific">Ramularia collo-cygni</name>
    <dbReference type="NCBI Taxonomy" id="112498"/>
    <lineage>
        <taxon>Eukaryota</taxon>
        <taxon>Fungi</taxon>
        <taxon>Dikarya</taxon>
        <taxon>Ascomycota</taxon>
        <taxon>Pezizomycotina</taxon>
        <taxon>Dothideomycetes</taxon>
        <taxon>Dothideomycetidae</taxon>
        <taxon>Mycosphaerellales</taxon>
        <taxon>Mycosphaerellaceae</taxon>
        <taxon>Ramularia</taxon>
    </lineage>
</organism>
<proteinExistence type="predicted"/>
<feature type="transmembrane region" description="Helical" evidence="7">
    <location>
        <begin position="122"/>
        <end position="141"/>
    </location>
</feature>
<dbReference type="SUPFAM" id="SSF103473">
    <property type="entry name" value="MFS general substrate transporter"/>
    <property type="match status" value="1"/>
</dbReference>
<feature type="transmembrane region" description="Helical" evidence="7">
    <location>
        <begin position="95"/>
        <end position="115"/>
    </location>
</feature>
<dbReference type="Gene3D" id="1.20.1250.20">
    <property type="entry name" value="MFS general substrate transporter like domains"/>
    <property type="match status" value="2"/>
</dbReference>
<evidence type="ECO:0000256" key="7">
    <source>
        <dbReference type="SAM" id="Phobius"/>
    </source>
</evidence>
<feature type="domain" description="Major facilitator superfamily (MFS) profile" evidence="8">
    <location>
        <begin position="56"/>
        <end position="468"/>
    </location>
</feature>
<keyword evidence="5 7" id="KW-0472">Membrane</keyword>
<dbReference type="GO" id="GO:0016020">
    <property type="term" value="C:membrane"/>
    <property type="evidence" value="ECO:0007669"/>
    <property type="project" value="UniProtKB-SubCell"/>
</dbReference>
<feature type="compositionally biased region" description="Polar residues" evidence="6">
    <location>
        <begin position="11"/>
        <end position="26"/>
    </location>
</feature>
<keyword evidence="10" id="KW-1185">Reference proteome</keyword>
<evidence type="ECO:0000256" key="4">
    <source>
        <dbReference type="ARBA" id="ARBA00022989"/>
    </source>
</evidence>
<dbReference type="PANTHER" id="PTHR43791:SF19">
    <property type="entry name" value="TRANSPORTER, PUTATIVE (AFU_ORTHOLOGUE AFUA_1G01812)-RELATED"/>
    <property type="match status" value="1"/>
</dbReference>